<organism evidence="2 3">
    <name type="scientific">Periweissella fabalis</name>
    <dbReference type="NCBI Taxonomy" id="1070421"/>
    <lineage>
        <taxon>Bacteria</taxon>
        <taxon>Bacillati</taxon>
        <taxon>Bacillota</taxon>
        <taxon>Bacilli</taxon>
        <taxon>Lactobacillales</taxon>
        <taxon>Lactobacillaceae</taxon>
        <taxon>Periweissella</taxon>
    </lineage>
</organism>
<accession>A0A7X6N0D4</accession>
<dbReference type="EMBL" id="JAAXPN010000001">
    <property type="protein sequence ID" value="NKZ23386.1"/>
    <property type="molecule type" value="Genomic_DNA"/>
</dbReference>
<reference evidence="2 3" key="1">
    <citation type="submission" date="2020-04" db="EMBL/GenBank/DDBJ databases">
        <title>MicrobeNet Type strains.</title>
        <authorList>
            <person name="Nicholson A.C."/>
        </authorList>
    </citation>
    <scope>NUCLEOTIDE SEQUENCE [LARGE SCALE GENOMIC DNA]</scope>
    <source>
        <strain evidence="2 3">CCUG 61472</strain>
    </source>
</reference>
<sequence>MNKKQPKRSYLAVSFITLLVLGIFIVLPIWGIFTFEKVMLFNYLHLTMVDEMRMIQGFVGSILVGWLAVYLQEWWVSRHDTEFGHGAKATIWRILLTYPFFVAYVYLIWYRLNWSQNLGLILASAAIVTIGWYASRFPEFVIRHRPHH</sequence>
<keyword evidence="1" id="KW-1133">Transmembrane helix</keyword>
<evidence type="ECO:0000313" key="3">
    <source>
        <dbReference type="Proteomes" id="UP000549765"/>
    </source>
</evidence>
<feature type="transmembrane region" description="Helical" evidence="1">
    <location>
        <begin position="118"/>
        <end position="135"/>
    </location>
</feature>
<gene>
    <name evidence="2" type="ORF">HF964_00960</name>
</gene>
<evidence type="ECO:0000313" key="2">
    <source>
        <dbReference type="EMBL" id="NKZ23386.1"/>
    </source>
</evidence>
<evidence type="ECO:0000256" key="1">
    <source>
        <dbReference type="SAM" id="Phobius"/>
    </source>
</evidence>
<dbReference type="AlphaFoldDB" id="A0A7X6N0D4"/>
<dbReference type="Proteomes" id="UP000549765">
    <property type="component" value="Unassembled WGS sequence"/>
</dbReference>
<protein>
    <submittedName>
        <fullName evidence="2">Uncharacterized protein</fullName>
    </submittedName>
</protein>
<name>A0A7X6N0D4_9LACO</name>
<keyword evidence="1" id="KW-0812">Transmembrane</keyword>
<comment type="caution">
    <text evidence="2">The sequence shown here is derived from an EMBL/GenBank/DDBJ whole genome shotgun (WGS) entry which is preliminary data.</text>
</comment>
<feature type="transmembrane region" description="Helical" evidence="1">
    <location>
        <begin position="12"/>
        <end position="33"/>
    </location>
</feature>
<keyword evidence="1" id="KW-0472">Membrane</keyword>
<feature type="transmembrane region" description="Helical" evidence="1">
    <location>
        <begin position="91"/>
        <end position="112"/>
    </location>
</feature>
<keyword evidence="3" id="KW-1185">Reference proteome</keyword>
<dbReference type="RefSeq" id="WP_168721184.1">
    <property type="nucleotide sequence ID" value="NZ_JAAXPN010000001.1"/>
</dbReference>
<feature type="transmembrane region" description="Helical" evidence="1">
    <location>
        <begin position="53"/>
        <end position="71"/>
    </location>
</feature>
<proteinExistence type="predicted"/>